<dbReference type="InterPro" id="IPR001029">
    <property type="entry name" value="Flagellin_N"/>
</dbReference>
<dbReference type="Gene3D" id="6.10.10.10">
    <property type="entry name" value="Flagellar export chaperone, C-terminal domain"/>
    <property type="match status" value="1"/>
</dbReference>
<accession>A0A1G7Y1T9</accession>
<reference evidence="7 8" key="1">
    <citation type="submission" date="2016-10" db="EMBL/GenBank/DDBJ databases">
        <authorList>
            <person name="de Groot N.N."/>
        </authorList>
    </citation>
    <scope>NUCLEOTIDE SEQUENCE [LARGE SCALE GENOMIC DNA]</scope>
    <source>
        <strain evidence="7 8">CGMCC 1.10228</strain>
    </source>
</reference>
<evidence type="ECO:0000259" key="5">
    <source>
        <dbReference type="Pfam" id="PF00669"/>
    </source>
</evidence>
<keyword evidence="8" id="KW-1185">Reference proteome</keyword>
<evidence type="ECO:0000256" key="3">
    <source>
        <dbReference type="ARBA" id="ARBA00023143"/>
    </source>
</evidence>
<sequence>MALSMHTNYASLVTQNTLNNTNNKLDTAMERLSTGLRINSSKDDAAGLTISNKLEAQNRSMAVAMRNSQDAISMLQTADGALEELTNVAYRMKDLATQAANGTNGTEELAALDSEYQELSKEATRILEETSYGAGMKLLKDGKLDQAVDFQIGTSANETLTFDLSDQLGNVDFTKVGELDSNEAANGQVDVINGLFDTVNEVRSKLGANMNRLEHTINNLANISENTAAAKGRVTDADFAVESSNMTKNQMLMQSGTKVLTQTNQIPAMAISLLR</sequence>
<dbReference type="PANTHER" id="PTHR42792:SF2">
    <property type="entry name" value="FLAGELLIN"/>
    <property type="match status" value="1"/>
</dbReference>
<comment type="similarity">
    <text evidence="1 4">Belongs to the bacterial flagellin family.</text>
</comment>
<dbReference type="InterPro" id="IPR054892">
    <property type="entry name" value="lat_flg_LafA"/>
</dbReference>
<dbReference type="NCBIfam" id="NF038071">
    <property type="entry name" value="lat_flg_LafA_2"/>
    <property type="match status" value="1"/>
</dbReference>
<evidence type="ECO:0000313" key="8">
    <source>
        <dbReference type="Proteomes" id="UP000198854"/>
    </source>
</evidence>
<dbReference type="AlphaFoldDB" id="A0A1G7Y1T9"/>
<dbReference type="RefSeq" id="WP_093270441.1">
    <property type="nucleotide sequence ID" value="NZ_FNDD01000004.1"/>
</dbReference>
<dbReference type="InterPro" id="IPR042187">
    <property type="entry name" value="Flagellin_C_sub2"/>
</dbReference>
<dbReference type="SUPFAM" id="SSF64518">
    <property type="entry name" value="Phase 1 flagellin"/>
    <property type="match status" value="1"/>
</dbReference>
<name>A0A1G7Y1T9_9VIBR</name>
<dbReference type="GO" id="GO:0009288">
    <property type="term" value="C:bacterial-type flagellum"/>
    <property type="evidence" value="ECO:0007669"/>
    <property type="project" value="UniProtKB-SubCell"/>
</dbReference>
<comment type="subcellular location">
    <subcellularLocation>
        <location evidence="4">Secreted</location>
    </subcellularLocation>
    <subcellularLocation>
        <location evidence="4">Bacterial flagellum</location>
    </subcellularLocation>
</comment>
<dbReference type="Gene3D" id="1.20.1330.10">
    <property type="entry name" value="f41 fragment of flagellin, N-terminal domain"/>
    <property type="match status" value="1"/>
</dbReference>
<dbReference type="GO" id="GO:0005198">
    <property type="term" value="F:structural molecule activity"/>
    <property type="evidence" value="ECO:0007669"/>
    <property type="project" value="UniProtKB-UniRule"/>
</dbReference>
<dbReference type="Pfam" id="PF00669">
    <property type="entry name" value="Flagellin_N"/>
    <property type="match status" value="1"/>
</dbReference>
<dbReference type="PANTHER" id="PTHR42792">
    <property type="entry name" value="FLAGELLIN"/>
    <property type="match status" value="1"/>
</dbReference>
<dbReference type="EMBL" id="FNDD01000004">
    <property type="protein sequence ID" value="SDG90418.1"/>
    <property type="molecule type" value="Genomic_DNA"/>
</dbReference>
<dbReference type="InterPro" id="IPR001492">
    <property type="entry name" value="Flagellin"/>
</dbReference>
<evidence type="ECO:0000313" key="7">
    <source>
        <dbReference type="EMBL" id="SDG90418.1"/>
    </source>
</evidence>
<gene>
    <name evidence="7" type="ORF">SAMN04488136_104165</name>
</gene>
<evidence type="ECO:0000259" key="6">
    <source>
        <dbReference type="Pfam" id="PF00700"/>
    </source>
</evidence>
<evidence type="ECO:0000256" key="2">
    <source>
        <dbReference type="ARBA" id="ARBA00022525"/>
    </source>
</evidence>
<keyword evidence="7" id="KW-0282">Flagellum</keyword>
<dbReference type="PRINTS" id="PR00207">
    <property type="entry name" value="FLAGELLIN"/>
</dbReference>
<feature type="domain" description="Flagellin N-terminal" evidence="5">
    <location>
        <begin position="7"/>
        <end position="140"/>
    </location>
</feature>
<protein>
    <recommendedName>
        <fullName evidence="4">Flagellin</fullName>
    </recommendedName>
</protein>
<dbReference type="Proteomes" id="UP000198854">
    <property type="component" value="Unassembled WGS sequence"/>
</dbReference>
<dbReference type="Pfam" id="PF00700">
    <property type="entry name" value="Flagellin_C"/>
    <property type="match status" value="1"/>
</dbReference>
<evidence type="ECO:0000256" key="4">
    <source>
        <dbReference type="RuleBase" id="RU362073"/>
    </source>
</evidence>
<dbReference type="STRING" id="861298.SAMN04488136_104165"/>
<dbReference type="GO" id="GO:0005576">
    <property type="term" value="C:extracellular region"/>
    <property type="evidence" value="ECO:0007669"/>
    <property type="project" value="UniProtKB-SubCell"/>
</dbReference>
<feature type="domain" description="Flagellin C-terminal" evidence="6">
    <location>
        <begin position="190"/>
        <end position="274"/>
    </location>
</feature>
<keyword evidence="2 4" id="KW-0964">Secreted</keyword>
<dbReference type="OrthoDB" id="9796789at2"/>
<keyword evidence="7" id="KW-0969">Cilium</keyword>
<evidence type="ECO:0000256" key="1">
    <source>
        <dbReference type="ARBA" id="ARBA00005709"/>
    </source>
</evidence>
<keyword evidence="7" id="KW-0966">Cell projection</keyword>
<comment type="function">
    <text evidence="4">Flagellin is the subunit protein which polymerizes to form the filaments of bacterial flagella.</text>
</comment>
<dbReference type="InterPro" id="IPR046358">
    <property type="entry name" value="Flagellin_C"/>
</dbReference>
<keyword evidence="3 4" id="KW-0975">Bacterial flagellum</keyword>
<organism evidence="7 8">
    <name type="scientific">Vibrio xiamenensis</name>
    <dbReference type="NCBI Taxonomy" id="861298"/>
    <lineage>
        <taxon>Bacteria</taxon>
        <taxon>Pseudomonadati</taxon>
        <taxon>Pseudomonadota</taxon>
        <taxon>Gammaproteobacteria</taxon>
        <taxon>Vibrionales</taxon>
        <taxon>Vibrionaceae</taxon>
        <taxon>Vibrio</taxon>
    </lineage>
</organism>
<proteinExistence type="inferred from homology"/>